<evidence type="ECO:0000313" key="2">
    <source>
        <dbReference type="WBParaSite" id="MCU_006524-RA"/>
    </source>
</evidence>
<keyword evidence="1" id="KW-1133">Transmembrane helix</keyword>
<protein>
    <submittedName>
        <fullName evidence="2">Uncharacterized protein</fullName>
    </submittedName>
</protein>
<feature type="transmembrane region" description="Helical" evidence="1">
    <location>
        <begin position="36"/>
        <end position="55"/>
    </location>
</feature>
<dbReference type="AlphaFoldDB" id="A0A5K3FA15"/>
<name>A0A5K3FA15_MESCO</name>
<dbReference type="WBParaSite" id="MCU_006524-RA">
    <property type="protein sequence ID" value="MCU_006524-RA"/>
    <property type="gene ID" value="MCU_006524"/>
</dbReference>
<keyword evidence="1" id="KW-0812">Transmembrane</keyword>
<proteinExistence type="predicted"/>
<accession>A0A5K3FA15</accession>
<organism evidence="2">
    <name type="scientific">Mesocestoides corti</name>
    <name type="common">Flatworm</name>
    <dbReference type="NCBI Taxonomy" id="53468"/>
    <lineage>
        <taxon>Eukaryota</taxon>
        <taxon>Metazoa</taxon>
        <taxon>Spiralia</taxon>
        <taxon>Lophotrochozoa</taxon>
        <taxon>Platyhelminthes</taxon>
        <taxon>Cestoda</taxon>
        <taxon>Eucestoda</taxon>
        <taxon>Cyclophyllidea</taxon>
        <taxon>Mesocestoididae</taxon>
        <taxon>Mesocestoides</taxon>
    </lineage>
</organism>
<evidence type="ECO:0000256" key="1">
    <source>
        <dbReference type="SAM" id="Phobius"/>
    </source>
</evidence>
<sequence>MKKSSITEQVLLTNHKPEPHIRRRPSESTMPAAPLIIYRFSYVSVSSWLGIFLACHWN</sequence>
<keyword evidence="1" id="KW-0472">Membrane</keyword>
<reference evidence="2" key="1">
    <citation type="submission" date="2019-11" db="UniProtKB">
        <authorList>
            <consortium name="WormBaseParasite"/>
        </authorList>
    </citation>
    <scope>IDENTIFICATION</scope>
</reference>